<organism evidence="2 3">
    <name type="scientific">Protea cynaroides</name>
    <dbReference type="NCBI Taxonomy" id="273540"/>
    <lineage>
        <taxon>Eukaryota</taxon>
        <taxon>Viridiplantae</taxon>
        <taxon>Streptophyta</taxon>
        <taxon>Embryophyta</taxon>
        <taxon>Tracheophyta</taxon>
        <taxon>Spermatophyta</taxon>
        <taxon>Magnoliopsida</taxon>
        <taxon>Proteales</taxon>
        <taxon>Proteaceae</taxon>
        <taxon>Protea</taxon>
    </lineage>
</organism>
<dbReference type="AlphaFoldDB" id="A0A9Q0JXU8"/>
<evidence type="ECO:0000256" key="1">
    <source>
        <dbReference type="SAM" id="MobiDB-lite"/>
    </source>
</evidence>
<evidence type="ECO:0000313" key="2">
    <source>
        <dbReference type="EMBL" id="KAJ4956629.1"/>
    </source>
</evidence>
<keyword evidence="3" id="KW-1185">Reference proteome</keyword>
<comment type="caution">
    <text evidence="2">The sequence shown here is derived from an EMBL/GenBank/DDBJ whole genome shotgun (WGS) entry which is preliminary data.</text>
</comment>
<name>A0A9Q0JXU8_9MAGN</name>
<accession>A0A9Q0JXU8</accession>
<protein>
    <submittedName>
        <fullName evidence="2">Uncharacterized protein</fullName>
    </submittedName>
</protein>
<reference evidence="2" key="1">
    <citation type="journal article" date="2023" name="Plant J.">
        <title>The genome of the king protea, Protea cynaroides.</title>
        <authorList>
            <person name="Chang J."/>
            <person name="Duong T.A."/>
            <person name="Schoeman C."/>
            <person name="Ma X."/>
            <person name="Roodt D."/>
            <person name="Barker N."/>
            <person name="Li Z."/>
            <person name="Van de Peer Y."/>
            <person name="Mizrachi E."/>
        </authorList>
    </citation>
    <scope>NUCLEOTIDE SEQUENCE</scope>
    <source>
        <tissue evidence="2">Young leaves</tissue>
    </source>
</reference>
<evidence type="ECO:0000313" key="3">
    <source>
        <dbReference type="Proteomes" id="UP001141806"/>
    </source>
</evidence>
<gene>
    <name evidence="2" type="ORF">NE237_013412</name>
</gene>
<dbReference type="Proteomes" id="UP001141806">
    <property type="component" value="Unassembled WGS sequence"/>
</dbReference>
<feature type="compositionally biased region" description="Basic and acidic residues" evidence="1">
    <location>
        <begin position="25"/>
        <end position="35"/>
    </location>
</feature>
<sequence>MDDPFTEIERECLILPSQEEPLRRSRFYDGTRVDPECSSGIVDPERSSGDESILEGGFLVDSTGIEMYSLSDKPASQSDEFLMAQENIPMSSQEQALNLTGTGADDHHKELKARGNVSPDHIRTVGFLKKISEDC</sequence>
<feature type="region of interest" description="Disordered" evidence="1">
    <location>
        <begin position="25"/>
        <end position="52"/>
    </location>
</feature>
<proteinExistence type="predicted"/>
<dbReference type="EMBL" id="JAMYWD010000011">
    <property type="protein sequence ID" value="KAJ4956629.1"/>
    <property type="molecule type" value="Genomic_DNA"/>
</dbReference>